<proteinExistence type="predicted"/>
<dbReference type="Proteomes" id="UP000886400">
    <property type="component" value="Unassembled WGS sequence"/>
</dbReference>
<dbReference type="InterPro" id="IPR012338">
    <property type="entry name" value="Beta-lactam/transpept-like"/>
</dbReference>
<evidence type="ECO:0000313" key="1">
    <source>
        <dbReference type="EMBL" id="HHS48782.1"/>
    </source>
</evidence>
<evidence type="ECO:0008006" key="2">
    <source>
        <dbReference type="Google" id="ProtNLM"/>
    </source>
</evidence>
<protein>
    <recommendedName>
        <fullName evidence="2">Peptidase S11 D-alanyl-D-alanine carboxypeptidase A N-terminal domain-containing protein</fullName>
    </recommendedName>
</protein>
<dbReference type="AlphaFoldDB" id="A0A7C6A7C0"/>
<accession>A0A7C6A7C0</accession>
<sequence>MCFSFFKAITMSNKPQISINIPDSYQVAGNLKIKWPYDTQGSVIIDNYGIVSQTNHQQPIPLASLAKIMTAYIILKDHPLHIGQNGPIINITENDVKTYIQV</sequence>
<dbReference type="Gene3D" id="3.40.710.10">
    <property type="entry name" value="DD-peptidase/beta-lactamase superfamily"/>
    <property type="match status" value="1"/>
</dbReference>
<gene>
    <name evidence="1" type="ORF">ENM99_02840</name>
</gene>
<reference evidence="1" key="1">
    <citation type="journal article" date="2020" name="mSystems">
        <title>Genome- and Community-Level Interaction Insights into Carbon Utilization and Element Cycling Functions of Hydrothermarchaeota in Hydrothermal Sediment.</title>
        <authorList>
            <person name="Zhou Z."/>
            <person name="Liu Y."/>
            <person name="Xu W."/>
            <person name="Pan J."/>
            <person name="Luo Z.H."/>
            <person name="Li M."/>
        </authorList>
    </citation>
    <scope>NUCLEOTIDE SEQUENCE [LARGE SCALE GENOMIC DNA]</scope>
    <source>
        <strain evidence="1">SpSt-1135</strain>
    </source>
</reference>
<organism evidence="1">
    <name type="scientific">Desulfurella acetivorans</name>
    <dbReference type="NCBI Taxonomy" id="33002"/>
    <lineage>
        <taxon>Bacteria</taxon>
        <taxon>Pseudomonadati</taxon>
        <taxon>Campylobacterota</taxon>
        <taxon>Desulfurellia</taxon>
        <taxon>Desulfurellales</taxon>
        <taxon>Desulfurellaceae</taxon>
        <taxon>Desulfurella</taxon>
    </lineage>
</organism>
<dbReference type="EMBL" id="DRZX01000138">
    <property type="protein sequence ID" value="HHS48782.1"/>
    <property type="molecule type" value="Genomic_DNA"/>
</dbReference>
<dbReference type="SUPFAM" id="SSF56601">
    <property type="entry name" value="beta-lactamase/transpeptidase-like"/>
    <property type="match status" value="1"/>
</dbReference>
<comment type="caution">
    <text evidence="1">The sequence shown here is derived from an EMBL/GenBank/DDBJ whole genome shotgun (WGS) entry which is preliminary data.</text>
</comment>
<name>A0A7C6A7C0_DESAE</name>